<protein>
    <submittedName>
        <fullName evidence="8">EamA family transporter</fullName>
    </submittedName>
</protein>
<dbReference type="PANTHER" id="PTHR32322:SF2">
    <property type="entry name" value="EAMA DOMAIN-CONTAINING PROTEIN"/>
    <property type="match status" value="1"/>
</dbReference>
<evidence type="ECO:0000313" key="8">
    <source>
        <dbReference type="EMBL" id="OWV32063.1"/>
    </source>
</evidence>
<evidence type="ECO:0000256" key="6">
    <source>
        <dbReference type="SAM" id="Phobius"/>
    </source>
</evidence>
<accession>A0A219B1R6</accession>
<evidence type="ECO:0000259" key="7">
    <source>
        <dbReference type="Pfam" id="PF00892"/>
    </source>
</evidence>
<dbReference type="GO" id="GO:0016020">
    <property type="term" value="C:membrane"/>
    <property type="evidence" value="ECO:0007669"/>
    <property type="project" value="UniProtKB-SubCell"/>
</dbReference>
<evidence type="ECO:0000313" key="9">
    <source>
        <dbReference type="Proteomes" id="UP000198462"/>
    </source>
</evidence>
<comment type="similarity">
    <text evidence="2">Belongs to the EamA transporter family.</text>
</comment>
<evidence type="ECO:0000256" key="4">
    <source>
        <dbReference type="ARBA" id="ARBA00022989"/>
    </source>
</evidence>
<dbReference type="InterPro" id="IPR037185">
    <property type="entry name" value="EmrE-like"/>
</dbReference>
<feature type="transmembrane region" description="Helical" evidence="6">
    <location>
        <begin position="60"/>
        <end position="80"/>
    </location>
</feature>
<feature type="transmembrane region" description="Helical" evidence="6">
    <location>
        <begin position="172"/>
        <end position="190"/>
    </location>
</feature>
<name>A0A219B1R6_9SPHN</name>
<gene>
    <name evidence="8" type="ORF">B5C34_00395</name>
</gene>
<evidence type="ECO:0000256" key="2">
    <source>
        <dbReference type="ARBA" id="ARBA00007362"/>
    </source>
</evidence>
<dbReference type="PANTHER" id="PTHR32322">
    <property type="entry name" value="INNER MEMBRANE TRANSPORTER"/>
    <property type="match status" value="1"/>
</dbReference>
<dbReference type="Proteomes" id="UP000198462">
    <property type="component" value="Unassembled WGS sequence"/>
</dbReference>
<keyword evidence="9" id="KW-1185">Reference proteome</keyword>
<evidence type="ECO:0000256" key="1">
    <source>
        <dbReference type="ARBA" id="ARBA00004141"/>
    </source>
</evidence>
<dbReference type="RefSeq" id="WP_088710861.1">
    <property type="nucleotide sequence ID" value="NZ_NFZT01000001.1"/>
</dbReference>
<proteinExistence type="inferred from homology"/>
<keyword evidence="3 6" id="KW-0812">Transmembrane</keyword>
<keyword evidence="4 6" id="KW-1133">Transmembrane helix</keyword>
<reference evidence="9" key="1">
    <citation type="submission" date="2017-05" db="EMBL/GenBank/DDBJ databases">
        <authorList>
            <person name="Lin X."/>
        </authorList>
    </citation>
    <scope>NUCLEOTIDE SEQUENCE [LARGE SCALE GENOMIC DNA]</scope>
    <source>
        <strain evidence="9">JLT2012</strain>
    </source>
</reference>
<feature type="transmembrane region" description="Helical" evidence="6">
    <location>
        <begin position="205"/>
        <end position="228"/>
    </location>
</feature>
<sequence length="298" mass="31847">MAPLHLLFVLFIDLCWAMNIIAVKVAVDATGPLTAVTLRYGIALLVTLPFIRWVPGRMKLVLTTALLAGAVFMLFVNVSLSVTENVAALAIAGQVGAPFSLILAVIFLGERIRWVRITGVALAFLGICIMGFDPAIWTERLGVGLTVISSFFWAIGSLLFRRLQGVHVLNIHGWLALVSVPVLGVASLVFEPGGLAAAPALPGSVWAWIGFSAIFSSLVGHAGMSWLLQHYPVTTIVPLTLPTPLLSAAIAVFYFDNPVTMGLVIGAIVSFAGVAIITLRSAEKEPEIAEAWVKRARR</sequence>
<dbReference type="STRING" id="1234595.C725_1522"/>
<organism evidence="8 9">
    <name type="scientific">Pacificimonas flava</name>
    <dbReference type="NCBI Taxonomy" id="1234595"/>
    <lineage>
        <taxon>Bacteria</taxon>
        <taxon>Pseudomonadati</taxon>
        <taxon>Pseudomonadota</taxon>
        <taxon>Alphaproteobacteria</taxon>
        <taxon>Sphingomonadales</taxon>
        <taxon>Sphingosinicellaceae</taxon>
        <taxon>Pacificimonas</taxon>
    </lineage>
</organism>
<feature type="domain" description="EamA" evidence="7">
    <location>
        <begin position="6"/>
        <end position="130"/>
    </location>
</feature>
<dbReference type="EMBL" id="NFZT01000001">
    <property type="protein sequence ID" value="OWV32063.1"/>
    <property type="molecule type" value="Genomic_DNA"/>
</dbReference>
<feature type="transmembrane region" description="Helical" evidence="6">
    <location>
        <begin position="261"/>
        <end position="279"/>
    </location>
</feature>
<feature type="transmembrane region" description="Helical" evidence="6">
    <location>
        <begin position="86"/>
        <end position="108"/>
    </location>
</feature>
<dbReference type="OrthoDB" id="7158585at2"/>
<feature type="transmembrane region" description="Helical" evidence="6">
    <location>
        <begin position="33"/>
        <end position="53"/>
    </location>
</feature>
<dbReference type="AlphaFoldDB" id="A0A219B1R6"/>
<keyword evidence="5 6" id="KW-0472">Membrane</keyword>
<evidence type="ECO:0000256" key="3">
    <source>
        <dbReference type="ARBA" id="ARBA00022692"/>
    </source>
</evidence>
<feature type="transmembrane region" description="Helical" evidence="6">
    <location>
        <begin position="235"/>
        <end position="255"/>
    </location>
</feature>
<comment type="subcellular location">
    <subcellularLocation>
        <location evidence="1">Membrane</location>
        <topology evidence="1">Multi-pass membrane protein</topology>
    </subcellularLocation>
</comment>
<evidence type="ECO:0000256" key="5">
    <source>
        <dbReference type="ARBA" id="ARBA00023136"/>
    </source>
</evidence>
<feature type="transmembrane region" description="Helical" evidence="6">
    <location>
        <begin position="143"/>
        <end position="160"/>
    </location>
</feature>
<dbReference type="InterPro" id="IPR000620">
    <property type="entry name" value="EamA_dom"/>
</dbReference>
<feature type="transmembrane region" description="Helical" evidence="6">
    <location>
        <begin position="120"/>
        <end position="137"/>
    </location>
</feature>
<dbReference type="Pfam" id="PF00892">
    <property type="entry name" value="EamA"/>
    <property type="match status" value="2"/>
</dbReference>
<dbReference type="SUPFAM" id="SSF103481">
    <property type="entry name" value="Multidrug resistance efflux transporter EmrE"/>
    <property type="match status" value="2"/>
</dbReference>
<comment type="caution">
    <text evidence="8">The sequence shown here is derived from an EMBL/GenBank/DDBJ whole genome shotgun (WGS) entry which is preliminary data.</text>
</comment>
<dbReference type="InterPro" id="IPR050638">
    <property type="entry name" value="AA-Vitamin_Transporters"/>
</dbReference>
<feature type="domain" description="EamA" evidence="7">
    <location>
        <begin position="141"/>
        <end position="278"/>
    </location>
</feature>